<organism evidence="1">
    <name type="scientific">Chromera velia CCMP2878</name>
    <dbReference type="NCBI Taxonomy" id="1169474"/>
    <lineage>
        <taxon>Eukaryota</taxon>
        <taxon>Sar</taxon>
        <taxon>Alveolata</taxon>
        <taxon>Colpodellida</taxon>
        <taxon>Chromeraceae</taxon>
        <taxon>Chromera</taxon>
    </lineage>
</organism>
<dbReference type="AlphaFoldDB" id="A0A0G4F6M3"/>
<evidence type="ECO:0000313" key="1">
    <source>
        <dbReference type="EMBL" id="CEM08075.1"/>
    </source>
</evidence>
<sequence length="771" mass="83190">MLSLYHPRAAPSMLWRSVPCVSRVRGQIRCFQAAVNPSITLQGLEGEPFVAFLEQMASASDQEGRIENVKTDLGLRQSWFAAAKRANELAPRFSAAQVGRICGVFRGKKRKYLPDLQLHWEQFANKTASSLKTVDDTQLSDCVGALCSAKLVRGELLKKVTDEVSERLTSLPTVVLIDLAESLLLVRQQREGRGDEGGALPPSGSLQSLFPRLSGVLLPKLDEVADTEHLSRAVYAIASLQKHPQTTLETLKKRLQERLKPLPGNAQQQPISMRDLKMVPSAMAALGSQDPSLYKAALDIFFVRLNSDATSRDFFTFFRRSFSLPLHPSALEDSSQAAEPVETERDGGGGPSAASVFASRLLSDAGALDWRGVIVVAEGLSMLSFRVTRKNRMERKTLSRLCNAFVQNCVQRLTKRQQQSGEGKGEEDLKENAELLFHASEFVLRADNPAIAQIGRQVKYETKRLAKAAARERKSLGKGNEGTAALQMMAVSLVFCVASLSKNLDAFTGQFDEGVGGTEGGLMLNSLADVLDTLTEGRGGALTGVAFIRLTKALGMMRHIEAEVSSRFAQVLDEAIRTRAAPFVDPGLELPAEKDFGEMGVEGGGEELFNSGMGGGREGSLLTSRHAGEVLSRTGAVFRQKGVPPAAASLWNSCLVVLCHDLKAFPVGGGGRGPSLVSSQDLPPGVNQQTLADAVEAVGALLEELPFGSPLKTSAVGCLAVVARRLCFKNAFHIPSRRVSEALVEAMPSDAEEALDGLLKKSGTTWGYKME</sequence>
<accession>A0A0G4F6M3</accession>
<gene>
    <name evidence="1" type="ORF">Cvel_15467</name>
</gene>
<proteinExistence type="predicted"/>
<reference evidence="1" key="1">
    <citation type="submission" date="2014-11" db="EMBL/GenBank/DDBJ databases">
        <authorList>
            <person name="Otto D Thomas"/>
            <person name="Naeem Raeece"/>
        </authorList>
    </citation>
    <scope>NUCLEOTIDE SEQUENCE</scope>
</reference>
<name>A0A0G4F6M3_9ALVE</name>
<dbReference type="EMBL" id="CDMZ01000161">
    <property type="protein sequence ID" value="CEM08075.1"/>
    <property type="molecule type" value="Genomic_DNA"/>
</dbReference>
<dbReference type="VEuPathDB" id="CryptoDB:Cvel_15467"/>
<protein>
    <submittedName>
        <fullName evidence="1">Uncharacterized protein</fullName>
    </submittedName>
</protein>